<organism evidence="1 2">
    <name type="scientific">Bdellovibrio bacteriovorus</name>
    <dbReference type="NCBI Taxonomy" id="959"/>
    <lineage>
        <taxon>Bacteria</taxon>
        <taxon>Pseudomonadati</taxon>
        <taxon>Bdellovibrionota</taxon>
        <taxon>Bdellovibrionia</taxon>
        <taxon>Bdellovibrionales</taxon>
        <taxon>Pseudobdellovibrionaceae</taxon>
        <taxon>Bdellovibrio</taxon>
    </lineage>
</organism>
<sequence>MADLFWIRSLQDFDYCDQQIAQNVCRNNSWLYSMLDTITNLAPKFRIPYAAGALALTVIITDVDGATKIFEKGVKEFPNDWRISYRAAYHYLYEVKDNKRAAELLIQAGKNGAPPWVFTLAGRLYSDSGNTELAEALLQEMKDTQQDPTLIKRLQDKIDSMKASSK</sequence>
<proteinExistence type="predicted"/>
<gene>
    <name evidence="1" type="ORF">AZI85_15475</name>
</gene>
<evidence type="ECO:0000313" key="2">
    <source>
        <dbReference type="Proteomes" id="UP000075391"/>
    </source>
</evidence>
<dbReference type="EMBL" id="LUKF01000003">
    <property type="protein sequence ID" value="KYG70174.1"/>
    <property type="molecule type" value="Genomic_DNA"/>
</dbReference>
<accession>A0A150WUN8</accession>
<dbReference type="AlphaFoldDB" id="A0A150WUN8"/>
<comment type="caution">
    <text evidence="1">The sequence shown here is derived from an EMBL/GenBank/DDBJ whole genome shotgun (WGS) entry which is preliminary data.</text>
</comment>
<dbReference type="Proteomes" id="UP000075391">
    <property type="component" value="Unassembled WGS sequence"/>
</dbReference>
<name>A0A150WUN8_BDEBC</name>
<dbReference type="OrthoDB" id="5292635at2"/>
<dbReference type="SUPFAM" id="SSF81901">
    <property type="entry name" value="HCP-like"/>
    <property type="match status" value="1"/>
</dbReference>
<reference evidence="1 2" key="1">
    <citation type="submission" date="2016-03" db="EMBL/GenBank/DDBJ databases">
        <authorList>
            <person name="Ploux O."/>
        </authorList>
    </citation>
    <scope>NUCLEOTIDE SEQUENCE [LARGE SCALE GENOMIC DNA]</scope>
    <source>
        <strain evidence="1 2">BER2</strain>
    </source>
</reference>
<protein>
    <recommendedName>
        <fullName evidence="3">Tetratricopeptide repeat protein</fullName>
    </recommendedName>
</protein>
<evidence type="ECO:0000313" key="1">
    <source>
        <dbReference type="EMBL" id="KYG70174.1"/>
    </source>
</evidence>
<evidence type="ECO:0008006" key="3">
    <source>
        <dbReference type="Google" id="ProtNLM"/>
    </source>
</evidence>